<name>A0A8J2L2P0_9HEXA</name>
<dbReference type="OrthoDB" id="75724at2759"/>
<evidence type="ECO:0000313" key="3">
    <source>
        <dbReference type="EMBL" id="CAG7827649.1"/>
    </source>
</evidence>
<evidence type="ECO:0000259" key="2">
    <source>
        <dbReference type="PROSITE" id="PS50191"/>
    </source>
</evidence>
<protein>
    <recommendedName>
        <fullName evidence="2">CRAL-TRIO domain-containing protein</fullName>
    </recommendedName>
</protein>
<dbReference type="Pfam" id="PF00650">
    <property type="entry name" value="CRAL_TRIO"/>
    <property type="match status" value="1"/>
</dbReference>
<proteinExistence type="predicted"/>
<keyword evidence="4" id="KW-1185">Reference proteome</keyword>
<reference evidence="3" key="1">
    <citation type="submission" date="2021-06" db="EMBL/GenBank/DDBJ databases">
        <authorList>
            <person name="Hodson N. C."/>
            <person name="Mongue J. A."/>
            <person name="Jaron S. K."/>
        </authorList>
    </citation>
    <scope>NUCLEOTIDE SEQUENCE</scope>
</reference>
<organism evidence="3 4">
    <name type="scientific">Allacma fusca</name>
    <dbReference type="NCBI Taxonomy" id="39272"/>
    <lineage>
        <taxon>Eukaryota</taxon>
        <taxon>Metazoa</taxon>
        <taxon>Ecdysozoa</taxon>
        <taxon>Arthropoda</taxon>
        <taxon>Hexapoda</taxon>
        <taxon>Collembola</taxon>
        <taxon>Symphypleona</taxon>
        <taxon>Sminthuridae</taxon>
        <taxon>Allacma</taxon>
    </lineage>
</organism>
<feature type="chain" id="PRO_5035240303" description="CRAL-TRIO domain-containing protein" evidence="1">
    <location>
        <begin position="20"/>
        <end position="225"/>
    </location>
</feature>
<evidence type="ECO:0000313" key="4">
    <source>
        <dbReference type="Proteomes" id="UP000708208"/>
    </source>
</evidence>
<dbReference type="Proteomes" id="UP000708208">
    <property type="component" value="Unassembled WGS sequence"/>
</dbReference>
<feature type="domain" description="CRAL-TRIO" evidence="2">
    <location>
        <begin position="35"/>
        <end position="215"/>
    </location>
</feature>
<dbReference type="EMBL" id="CAJVCH010544336">
    <property type="protein sequence ID" value="CAG7827649.1"/>
    <property type="molecule type" value="Genomic_DNA"/>
</dbReference>
<dbReference type="AlphaFoldDB" id="A0A8J2L2P0"/>
<gene>
    <name evidence="3" type="ORF">AFUS01_LOCUS37625</name>
</gene>
<dbReference type="InterPro" id="IPR001251">
    <property type="entry name" value="CRAL-TRIO_dom"/>
</dbReference>
<comment type="caution">
    <text evidence="3">The sequence shown here is derived from an EMBL/GenBank/DDBJ whole genome shotgun (WGS) entry which is preliminary data.</text>
</comment>
<accession>A0A8J2L2P0</accession>
<feature type="signal peptide" evidence="1">
    <location>
        <begin position="1"/>
        <end position="19"/>
    </location>
</feature>
<dbReference type="PROSITE" id="PS50191">
    <property type="entry name" value="CRAL_TRIO"/>
    <property type="match status" value="1"/>
</dbReference>
<keyword evidence="1" id="KW-0732">Signal</keyword>
<sequence length="225" mass="25795">MFKLSVCIIVICIFGNVFPSENNCSSDFNVTSTNDPLELRQLYPYYVAGFDYDNLPVVVIECGHWDHLFVAQNPERYEEKMKQFKIEFFGCLDSMSQLNYTSPEGEVSTADQFGMILDFDGFSLKHVQTSASATLMLSFWKGFKRFDNNVAYGFYINMNAVAENFVLLSKPLLSKAFGRSQLYGTRKQSWIPALHRKMPRSILQPLYGGENKCYKEQFGCLLNGY</sequence>
<evidence type="ECO:0000256" key="1">
    <source>
        <dbReference type="SAM" id="SignalP"/>
    </source>
</evidence>